<dbReference type="OrthoDB" id="9812372at2"/>
<accession>A0A3D8MGF8</accession>
<keyword evidence="5 12" id="KW-1133">Transmembrane helix</keyword>
<evidence type="ECO:0000256" key="2">
    <source>
        <dbReference type="ARBA" id="ARBA00022475"/>
    </source>
</evidence>
<feature type="transmembrane region" description="Helical" evidence="12">
    <location>
        <begin position="12"/>
        <end position="34"/>
    </location>
</feature>
<protein>
    <recommendedName>
        <fullName evidence="9">Periplasmic chaperone PpiD</fullName>
    </recommendedName>
    <alternativeName>
        <fullName evidence="10">Periplasmic folding chaperone</fullName>
    </alternativeName>
</protein>
<dbReference type="Pfam" id="PF13616">
    <property type="entry name" value="Rotamase_3"/>
    <property type="match status" value="1"/>
</dbReference>
<evidence type="ECO:0000256" key="5">
    <source>
        <dbReference type="ARBA" id="ARBA00022989"/>
    </source>
</evidence>
<name>A0A3D8MGF8_9ALTE</name>
<evidence type="ECO:0000256" key="7">
    <source>
        <dbReference type="ARBA" id="ARBA00023186"/>
    </source>
</evidence>
<evidence type="ECO:0000256" key="11">
    <source>
        <dbReference type="PROSITE-ProRule" id="PRU00278"/>
    </source>
</evidence>
<keyword evidence="7" id="KW-0143">Chaperone</keyword>
<dbReference type="GO" id="GO:0003755">
    <property type="term" value="F:peptidyl-prolyl cis-trans isomerase activity"/>
    <property type="evidence" value="ECO:0007669"/>
    <property type="project" value="UniProtKB-KW"/>
</dbReference>
<comment type="subcellular location">
    <subcellularLocation>
        <location evidence="1">Cell inner membrane</location>
        <topology evidence="1">Single-pass type II membrane protein</topology>
        <orientation evidence="1">Periplasmic side</orientation>
    </subcellularLocation>
</comment>
<evidence type="ECO:0000313" key="14">
    <source>
        <dbReference type="EMBL" id="RDV29308.1"/>
    </source>
</evidence>
<keyword evidence="3" id="KW-0997">Cell inner membrane</keyword>
<keyword evidence="11 14" id="KW-0413">Isomerase</keyword>
<dbReference type="Gene3D" id="1.10.4030.10">
    <property type="entry name" value="Porin chaperone SurA, peptide-binding domain"/>
    <property type="match status" value="1"/>
</dbReference>
<evidence type="ECO:0000256" key="4">
    <source>
        <dbReference type="ARBA" id="ARBA00022692"/>
    </source>
</evidence>
<dbReference type="Gene3D" id="3.10.50.40">
    <property type="match status" value="1"/>
</dbReference>
<comment type="caution">
    <text evidence="14">The sequence shown here is derived from an EMBL/GenBank/DDBJ whole genome shotgun (WGS) entry which is preliminary data.</text>
</comment>
<feature type="domain" description="PpiC" evidence="13">
    <location>
        <begin position="268"/>
        <end position="366"/>
    </location>
</feature>
<proteinExistence type="inferred from homology"/>
<keyword evidence="6 12" id="KW-0472">Membrane</keyword>
<gene>
    <name evidence="14" type="ORF">DXV75_02325</name>
</gene>
<evidence type="ECO:0000256" key="12">
    <source>
        <dbReference type="SAM" id="Phobius"/>
    </source>
</evidence>
<keyword evidence="15" id="KW-1185">Reference proteome</keyword>
<dbReference type="PROSITE" id="PS50198">
    <property type="entry name" value="PPIC_PPIASE_2"/>
    <property type="match status" value="1"/>
</dbReference>
<keyword evidence="11" id="KW-0697">Rotamase</keyword>
<evidence type="ECO:0000256" key="9">
    <source>
        <dbReference type="ARBA" id="ARBA00040743"/>
    </source>
</evidence>
<dbReference type="InterPro" id="IPR046357">
    <property type="entry name" value="PPIase_dom_sf"/>
</dbReference>
<dbReference type="InterPro" id="IPR000297">
    <property type="entry name" value="PPIase_PpiC"/>
</dbReference>
<dbReference type="PANTHER" id="PTHR47529">
    <property type="entry name" value="PEPTIDYL-PROLYL CIS-TRANS ISOMERASE D"/>
    <property type="match status" value="1"/>
</dbReference>
<evidence type="ECO:0000256" key="8">
    <source>
        <dbReference type="ARBA" id="ARBA00038408"/>
    </source>
</evidence>
<dbReference type="InterPro" id="IPR052029">
    <property type="entry name" value="PpiD_chaperone"/>
</dbReference>
<evidence type="ECO:0000256" key="10">
    <source>
        <dbReference type="ARBA" id="ARBA00042775"/>
    </source>
</evidence>
<dbReference type="AlphaFoldDB" id="A0A3D8MGF8"/>
<dbReference type="PANTHER" id="PTHR47529:SF1">
    <property type="entry name" value="PERIPLASMIC CHAPERONE PPID"/>
    <property type="match status" value="1"/>
</dbReference>
<reference evidence="15" key="1">
    <citation type="submission" date="2018-08" db="EMBL/GenBank/DDBJ databases">
        <authorList>
            <person name="Zhang J."/>
            <person name="Du Z.-J."/>
        </authorList>
    </citation>
    <scope>NUCLEOTIDE SEQUENCE [LARGE SCALE GENOMIC DNA]</scope>
    <source>
        <strain evidence="15">KCTC 52655</strain>
    </source>
</reference>
<keyword evidence="2" id="KW-1003">Cell membrane</keyword>
<dbReference type="Pfam" id="PF13624">
    <property type="entry name" value="SurA_N_3"/>
    <property type="match status" value="1"/>
</dbReference>
<dbReference type="SUPFAM" id="SSF54534">
    <property type="entry name" value="FKBP-like"/>
    <property type="match status" value="1"/>
</dbReference>
<organism evidence="14 15">
    <name type="scientific">Alteromonas aestuariivivens</name>
    <dbReference type="NCBI Taxonomy" id="1938339"/>
    <lineage>
        <taxon>Bacteria</taxon>
        <taxon>Pseudomonadati</taxon>
        <taxon>Pseudomonadota</taxon>
        <taxon>Gammaproteobacteria</taxon>
        <taxon>Alteromonadales</taxon>
        <taxon>Alteromonadaceae</taxon>
        <taxon>Alteromonas/Salinimonas group</taxon>
        <taxon>Alteromonas</taxon>
    </lineage>
</organism>
<evidence type="ECO:0000256" key="1">
    <source>
        <dbReference type="ARBA" id="ARBA00004382"/>
    </source>
</evidence>
<evidence type="ECO:0000259" key="13">
    <source>
        <dbReference type="PROSITE" id="PS50198"/>
    </source>
</evidence>
<evidence type="ECO:0000256" key="3">
    <source>
        <dbReference type="ARBA" id="ARBA00022519"/>
    </source>
</evidence>
<evidence type="ECO:0000313" key="15">
    <source>
        <dbReference type="Proteomes" id="UP000256561"/>
    </source>
</evidence>
<dbReference type="RefSeq" id="WP_115591598.1">
    <property type="nucleotide sequence ID" value="NZ_QRHA01000001.1"/>
</dbReference>
<keyword evidence="4 12" id="KW-0812">Transmembrane</keyword>
<dbReference type="EMBL" id="QRHA01000001">
    <property type="protein sequence ID" value="RDV29308.1"/>
    <property type="molecule type" value="Genomic_DNA"/>
</dbReference>
<dbReference type="InterPro" id="IPR027304">
    <property type="entry name" value="Trigger_fact/SurA_dom_sf"/>
</dbReference>
<comment type="similarity">
    <text evidence="8">Belongs to the PpiD chaperone family.</text>
</comment>
<dbReference type="Proteomes" id="UP000256561">
    <property type="component" value="Unassembled WGS sequence"/>
</dbReference>
<dbReference type="GO" id="GO:0005886">
    <property type="term" value="C:plasma membrane"/>
    <property type="evidence" value="ECO:0007669"/>
    <property type="project" value="UniProtKB-SubCell"/>
</dbReference>
<dbReference type="SUPFAM" id="SSF109998">
    <property type="entry name" value="Triger factor/SurA peptide-binding domain-like"/>
    <property type="match status" value="1"/>
</dbReference>
<sequence length="630" mass="69878">MLERIREGSQGPWAMVIIGLVVLSFVFAGVGSYLTSSGSSAAATVNGEEISLSSLERAYQNQRARMESQYGEAVASLFASEGYTREFRRNVLERLINEKLIEQKARDLGLRVSDEQIKQTIVQMPEFQYAGQFDNERYQAVLRQSGFQPSDFRDYLRVQMTREQLARGLSATAFALPGEIDQAYQLQSQTRDARYLTIESGPFEAQVTVSDDEIFNYYQANLTAFDTDELVDVAFVLLRADELKDDVQVTDEDIAEFYQNNLDRYRTAEQRRVSHILVEFGDDEEAAKQQAESLLTEINNGADFAEVAEKNSADAFSAENGGDLDFISANEMDPAFDEAAFALAQVGDVSSVVRSDFGFHIIKLTDIKAEEITALESVSEEIRDTLLTDKAMERYYELQNTMAEIAFEMPDTLEDVAGAIDGRIQQTGLFSRQSAPAPLNVPQAIEVAFSPELIEEGVNSEVIELDDGQVAVMRVVAHEPQRTQALEEVKDGIVATLRAQKAQQEAENWATALVEKIQAGEDAEALLAERDLSWQTAEAVTRNTSEVPRALVSALFRLAPEAGNSLEISPLASGDVGIVELLKINPPAEMEEAQQTGLRQRISMQHSQSDYENYIAALRADADISISEQL</sequence>
<evidence type="ECO:0000256" key="6">
    <source>
        <dbReference type="ARBA" id="ARBA00023136"/>
    </source>
</evidence>